<evidence type="ECO:0000313" key="1">
    <source>
        <dbReference type="EMBL" id="MPM76408.1"/>
    </source>
</evidence>
<sequence>MHRTCSPIKRYSAYYTAAGQKTKHLLAANCGFWAKQNGGGATRAPPPQVVFSCRRLNNAHADAALQPFQAGGHAATHKAGNIQHRVGDIAAAFVDEVFNVQPRVAGGPGDAG</sequence>
<protein>
    <submittedName>
        <fullName evidence="1">Uncharacterized protein</fullName>
    </submittedName>
</protein>
<name>A0A645CHM7_9ZZZZ</name>
<reference evidence="1" key="1">
    <citation type="submission" date="2019-08" db="EMBL/GenBank/DDBJ databases">
        <authorList>
            <person name="Kucharzyk K."/>
            <person name="Murdoch R.W."/>
            <person name="Higgins S."/>
            <person name="Loffler F."/>
        </authorList>
    </citation>
    <scope>NUCLEOTIDE SEQUENCE</scope>
</reference>
<dbReference type="AlphaFoldDB" id="A0A645CHM7"/>
<gene>
    <name evidence="1" type="ORF">SDC9_123406</name>
</gene>
<organism evidence="1">
    <name type="scientific">bioreactor metagenome</name>
    <dbReference type="NCBI Taxonomy" id="1076179"/>
    <lineage>
        <taxon>unclassified sequences</taxon>
        <taxon>metagenomes</taxon>
        <taxon>ecological metagenomes</taxon>
    </lineage>
</organism>
<accession>A0A645CHM7</accession>
<dbReference type="EMBL" id="VSSQ01027262">
    <property type="protein sequence ID" value="MPM76408.1"/>
    <property type="molecule type" value="Genomic_DNA"/>
</dbReference>
<comment type="caution">
    <text evidence="1">The sequence shown here is derived from an EMBL/GenBank/DDBJ whole genome shotgun (WGS) entry which is preliminary data.</text>
</comment>
<proteinExistence type="predicted"/>